<dbReference type="PROSITE" id="PS50060">
    <property type="entry name" value="MAM_2"/>
    <property type="match status" value="1"/>
</dbReference>
<feature type="domain" description="MAM" evidence="2">
    <location>
        <begin position="159"/>
        <end position="319"/>
    </location>
</feature>
<dbReference type="InterPro" id="IPR000998">
    <property type="entry name" value="MAM_dom"/>
</dbReference>
<protein>
    <submittedName>
        <fullName evidence="4">Uncharacterized protein LOC106807860</fullName>
    </submittedName>
</protein>
<accession>A0ABM1E0W2</accession>
<feature type="region of interest" description="Disordered" evidence="1">
    <location>
        <begin position="61"/>
        <end position="98"/>
    </location>
</feature>
<dbReference type="Gene3D" id="2.60.120.200">
    <property type="match status" value="1"/>
</dbReference>
<evidence type="ECO:0000256" key="1">
    <source>
        <dbReference type="SAM" id="MobiDB-lite"/>
    </source>
</evidence>
<evidence type="ECO:0000313" key="3">
    <source>
        <dbReference type="Proteomes" id="UP000695022"/>
    </source>
</evidence>
<dbReference type="InterPro" id="IPR013320">
    <property type="entry name" value="ConA-like_dom_sf"/>
</dbReference>
<dbReference type="GeneID" id="106807860"/>
<dbReference type="Proteomes" id="UP000695022">
    <property type="component" value="Unplaced"/>
</dbReference>
<organism evidence="3 4">
    <name type="scientific">Priapulus caudatus</name>
    <name type="common">Priapulid worm</name>
    <dbReference type="NCBI Taxonomy" id="37621"/>
    <lineage>
        <taxon>Eukaryota</taxon>
        <taxon>Metazoa</taxon>
        <taxon>Ecdysozoa</taxon>
        <taxon>Scalidophora</taxon>
        <taxon>Priapulida</taxon>
        <taxon>Priapulimorpha</taxon>
        <taxon>Priapulimorphida</taxon>
        <taxon>Priapulidae</taxon>
        <taxon>Priapulus</taxon>
    </lineage>
</organism>
<dbReference type="SUPFAM" id="SSF49899">
    <property type="entry name" value="Concanavalin A-like lectins/glucanases"/>
    <property type="match status" value="1"/>
</dbReference>
<evidence type="ECO:0000259" key="2">
    <source>
        <dbReference type="PROSITE" id="PS50060"/>
    </source>
</evidence>
<dbReference type="Pfam" id="PF00629">
    <property type="entry name" value="MAM"/>
    <property type="match status" value="1"/>
</dbReference>
<keyword evidence="3" id="KW-1185">Reference proteome</keyword>
<reference evidence="4" key="1">
    <citation type="submission" date="2025-08" db="UniProtKB">
        <authorList>
            <consortium name="RefSeq"/>
        </authorList>
    </citation>
    <scope>IDENTIFICATION</scope>
</reference>
<evidence type="ECO:0000313" key="4">
    <source>
        <dbReference type="RefSeq" id="XP_014665833.1"/>
    </source>
</evidence>
<sequence>MPKLQKQPLMPQLQKQPMMQQLPQQLPLMHQLLATTAAATDAATTAAATDAATAAADTDAPTAAAGTDAPTAAAATDAPTTAAATNAPTTAAGTDAPADDPTVIGNDFVAANNISVGNLNTLGSAIGNDVNQPSHTDGDKAVNGKDTAVIDGLPDHIAYSCDFEDGDCDFDNGTFYRCWMVSGCDGQADCKDNSTPNSEGHFLNLDHESSECRASLFELVNSPVVSISGSEQCLTFAYRITGSRAMRVMLQQDSLPQADQILLIQANEETNPDWTTVRLPIHAFYDYKVGFAMYTTGEEIGDGTIQIDDVNVYNQPCSAAAQA</sequence>
<gene>
    <name evidence="4" type="primary">LOC106807860</name>
</gene>
<dbReference type="SMART" id="SM00137">
    <property type="entry name" value="MAM"/>
    <property type="match status" value="1"/>
</dbReference>
<proteinExistence type="predicted"/>
<dbReference type="RefSeq" id="XP_014665833.1">
    <property type="nucleotide sequence ID" value="XM_014810347.1"/>
</dbReference>
<name>A0ABM1E0W2_PRICU</name>